<protein>
    <submittedName>
        <fullName evidence="1">Uncharacterized protein</fullName>
    </submittedName>
</protein>
<dbReference type="EMBL" id="LR796501">
    <property type="protein sequence ID" value="CAB4148573.1"/>
    <property type="molecule type" value="Genomic_DNA"/>
</dbReference>
<accession>A0A6J5MTW7</accession>
<gene>
    <name evidence="1" type="ORF">UFOVP533_11</name>
</gene>
<reference evidence="1" key="1">
    <citation type="submission" date="2020-04" db="EMBL/GenBank/DDBJ databases">
        <authorList>
            <person name="Chiriac C."/>
            <person name="Salcher M."/>
            <person name="Ghai R."/>
            <person name="Kavagutti S V."/>
        </authorList>
    </citation>
    <scope>NUCLEOTIDE SEQUENCE</scope>
</reference>
<evidence type="ECO:0000313" key="1">
    <source>
        <dbReference type="EMBL" id="CAB4148573.1"/>
    </source>
</evidence>
<proteinExistence type="predicted"/>
<sequence length="179" mass="20396">MPNEQSAPNFFAVVNDMAKRFVELMQSDYRLKRKVGRNYTNAVSSGTLVKSLAYRLKVKGKSIDISIYAKGKASQYFLARENGRRAGATPPPVSAILDWMRLKPIKLRDKESGKFKKPTEALKRQVAFLIARKIGKEGIKGWHAFDYAMENIWDEYEAKVVEAYGKDFNAVLENQLKDI</sequence>
<organism evidence="1">
    <name type="scientific">uncultured Caudovirales phage</name>
    <dbReference type="NCBI Taxonomy" id="2100421"/>
    <lineage>
        <taxon>Viruses</taxon>
        <taxon>Duplodnaviria</taxon>
        <taxon>Heunggongvirae</taxon>
        <taxon>Uroviricota</taxon>
        <taxon>Caudoviricetes</taxon>
        <taxon>Peduoviridae</taxon>
        <taxon>Maltschvirus</taxon>
        <taxon>Maltschvirus maltsch</taxon>
    </lineage>
</organism>
<name>A0A6J5MTW7_9CAUD</name>